<keyword evidence="4" id="KW-0732">Signal</keyword>
<dbReference type="Gene3D" id="3.20.20.80">
    <property type="entry name" value="Glycosidases"/>
    <property type="match status" value="1"/>
</dbReference>
<comment type="similarity">
    <text evidence="1">Belongs to the glycosyl hydrolase 20 family.</text>
</comment>
<name>A0ABP8G0X6_9BACT</name>
<evidence type="ECO:0000313" key="8">
    <source>
        <dbReference type="Proteomes" id="UP001501207"/>
    </source>
</evidence>
<dbReference type="PRINTS" id="PR00738">
    <property type="entry name" value="GLHYDRLASE20"/>
</dbReference>
<evidence type="ECO:0000256" key="4">
    <source>
        <dbReference type="SAM" id="SignalP"/>
    </source>
</evidence>
<keyword evidence="8" id="KW-1185">Reference proteome</keyword>
<evidence type="ECO:0000313" key="7">
    <source>
        <dbReference type="EMBL" id="GAA4315094.1"/>
    </source>
</evidence>
<feature type="chain" id="PRO_5045749225" description="Beta-N-acetylhexosaminidase" evidence="4">
    <location>
        <begin position="22"/>
        <end position="713"/>
    </location>
</feature>
<dbReference type="InterPro" id="IPR015882">
    <property type="entry name" value="HEX_bac_N"/>
</dbReference>
<feature type="signal peptide" evidence="4">
    <location>
        <begin position="1"/>
        <end position="21"/>
    </location>
</feature>
<dbReference type="InterPro" id="IPR025705">
    <property type="entry name" value="Beta_hexosaminidase_sua/sub"/>
</dbReference>
<dbReference type="Pfam" id="PF02838">
    <property type="entry name" value="Glyco_hydro_20b"/>
    <property type="match status" value="1"/>
</dbReference>
<keyword evidence="3" id="KW-0326">Glycosidase</keyword>
<dbReference type="EMBL" id="BAABFN010000006">
    <property type="protein sequence ID" value="GAA4315094.1"/>
    <property type="molecule type" value="Genomic_DNA"/>
</dbReference>
<reference evidence="8" key="1">
    <citation type="journal article" date="2019" name="Int. J. Syst. Evol. Microbiol.">
        <title>The Global Catalogue of Microorganisms (GCM) 10K type strain sequencing project: providing services to taxonomists for standard genome sequencing and annotation.</title>
        <authorList>
            <consortium name="The Broad Institute Genomics Platform"/>
            <consortium name="The Broad Institute Genome Sequencing Center for Infectious Disease"/>
            <person name="Wu L."/>
            <person name="Ma J."/>
        </authorList>
    </citation>
    <scope>NUCLEOTIDE SEQUENCE [LARGE SCALE GENOMIC DNA]</scope>
    <source>
        <strain evidence="8">JCM 17664</strain>
    </source>
</reference>
<feature type="domain" description="Glycoside hydrolase family 20 catalytic" evidence="5">
    <location>
        <begin position="157"/>
        <end position="368"/>
    </location>
</feature>
<evidence type="ECO:0000256" key="1">
    <source>
        <dbReference type="ARBA" id="ARBA00006285"/>
    </source>
</evidence>
<organism evidence="7 8">
    <name type="scientific">Compostibacter hankyongensis</name>
    <dbReference type="NCBI Taxonomy" id="1007089"/>
    <lineage>
        <taxon>Bacteria</taxon>
        <taxon>Pseudomonadati</taxon>
        <taxon>Bacteroidota</taxon>
        <taxon>Chitinophagia</taxon>
        <taxon>Chitinophagales</taxon>
        <taxon>Chitinophagaceae</taxon>
        <taxon>Compostibacter</taxon>
    </lineage>
</organism>
<gene>
    <name evidence="7" type="ORF">GCM10023143_26260</name>
</gene>
<dbReference type="RefSeq" id="WP_344980048.1">
    <property type="nucleotide sequence ID" value="NZ_BAABFN010000006.1"/>
</dbReference>
<evidence type="ECO:0008006" key="9">
    <source>
        <dbReference type="Google" id="ProtNLM"/>
    </source>
</evidence>
<dbReference type="PANTHER" id="PTHR21040">
    <property type="entry name" value="BCDNA.GH04120"/>
    <property type="match status" value="1"/>
</dbReference>
<evidence type="ECO:0000259" key="5">
    <source>
        <dbReference type="Pfam" id="PF00728"/>
    </source>
</evidence>
<dbReference type="SUPFAM" id="SSF51445">
    <property type="entry name" value="(Trans)glycosidases"/>
    <property type="match status" value="1"/>
</dbReference>
<keyword evidence="2" id="KW-0378">Hydrolase</keyword>
<accession>A0ABP8G0X6</accession>
<dbReference type="Proteomes" id="UP001501207">
    <property type="component" value="Unassembled WGS sequence"/>
</dbReference>
<protein>
    <recommendedName>
        <fullName evidence="9">Beta-N-acetylhexosaminidase</fullName>
    </recommendedName>
</protein>
<dbReference type="Pfam" id="PF00728">
    <property type="entry name" value="Glyco_hydro_20"/>
    <property type="match status" value="1"/>
</dbReference>
<dbReference type="SUPFAM" id="SSF55545">
    <property type="entry name" value="beta-N-acetylhexosaminidase-like domain"/>
    <property type="match status" value="1"/>
</dbReference>
<dbReference type="Gene3D" id="3.30.379.10">
    <property type="entry name" value="Chitobiase/beta-hexosaminidase domain 2-like"/>
    <property type="match status" value="1"/>
</dbReference>
<dbReference type="InterPro" id="IPR029018">
    <property type="entry name" value="Hex-like_dom2"/>
</dbReference>
<evidence type="ECO:0000259" key="6">
    <source>
        <dbReference type="Pfam" id="PF02838"/>
    </source>
</evidence>
<evidence type="ECO:0000256" key="2">
    <source>
        <dbReference type="ARBA" id="ARBA00022801"/>
    </source>
</evidence>
<dbReference type="InterPro" id="IPR017853">
    <property type="entry name" value="GH"/>
</dbReference>
<dbReference type="InterPro" id="IPR038901">
    <property type="entry name" value="HEXDC-like"/>
</dbReference>
<proteinExistence type="inferred from homology"/>
<dbReference type="InterPro" id="IPR015883">
    <property type="entry name" value="Glyco_hydro_20_cat"/>
</dbReference>
<dbReference type="PANTHER" id="PTHR21040:SF8">
    <property type="entry name" value="BCDNA.GH04120"/>
    <property type="match status" value="1"/>
</dbReference>
<evidence type="ECO:0000256" key="3">
    <source>
        <dbReference type="ARBA" id="ARBA00023295"/>
    </source>
</evidence>
<comment type="caution">
    <text evidence="7">The sequence shown here is derived from an EMBL/GenBank/DDBJ whole genome shotgun (WGS) entry which is preliminary data.</text>
</comment>
<sequence>MKFLISSLALCLLCTTFSASAAPGRDSLTGKFSLLPRPQKLEWQSGPGIAANALRGIHLQGIDKRPVLYGTTLAALPVAAQGGKGVLSLTLSDDPALPESPEGYILTIANGEVAIRARAAAGLFYGCQTLGQLLEDARDQQVPVPACRITDYPDIAYRAVHLDLKHHMDHVRYYYDMMDRLARIKVNAVIVEFEDKLRYRKAKAVGASDAISVEQFAALSRYAHDRNIEISPLVQGLGHASFILKHEEYKRLREDSTSDWAFSPLDPDTYKLQFSLYEDAIAATPYGKYLHVGGDEVGRLGSSALSKKSGMKPFELQMYWLRKVCEFAKAHHRIPIFWDDMVFKLADLYKTTYDPALTPAETEKIWSENRQKLDENIRLFPTNCVYMRWSYSHPSLPGNINALRWYKTNHLSAMAATAAQQTAMMLPREHSNFESIKDFCRITAEQDLDGILCTVWDDSSPHFETVWRGLHYFALFSWHYTDIPLQQAAAIFRHRFYGPALSDPTHEIEDVLERSLPFWETALLEKGGRKSAVKEMDLVALPDAGSPGTWSEKYRERLADARVALARYDTVRNRIRTDMKLAGRNRYSLELLDQLNALQIYPSQLLILLEAYDKAPASGKKAKLNEIRQYVGSFAKRRKQFEAVFAQTRVLSKPDDYLQDSNFHHHIANTTRSSDWMYLVEMAMNAEIRKWTSLENTPSQLTVPRENTNGEGH</sequence>
<feature type="domain" description="Beta-hexosaminidase bacterial type N-terminal" evidence="6">
    <location>
        <begin position="33"/>
        <end position="152"/>
    </location>
</feature>